<proteinExistence type="predicted"/>
<dbReference type="VEuPathDB" id="FungiDB:CD36_40760"/>
<dbReference type="eggNOG" id="ENOG502QTW2">
    <property type="taxonomic scope" value="Eukaryota"/>
</dbReference>
<evidence type="ECO:0000313" key="3">
    <source>
        <dbReference type="CGD" id="CAL0000166389"/>
    </source>
</evidence>
<dbReference type="KEGG" id="cdu:CD36_40760"/>
<feature type="region of interest" description="Disordered" evidence="1">
    <location>
        <begin position="46"/>
        <end position="66"/>
    </location>
</feature>
<dbReference type="SUPFAM" id="SSF52540">
    <property type="entry name" value="P-loop containing nucleoside triphosphate hydrolases"/>
    <property type="match status" value="1"/>
</dbReference>
<dbReference type="EMBL" id="FM992691">
    <property type="protein sequence ID" value="CAX41963.1"/>
    <property type="molecule type" value="Genomic_DNA"/>
</dbReference>
<feature type="region of interest" description="Disordered" evidence="1">
    <location>
        <begin position="623"/>
        <end position="645"/>
    </location>
</feature>
<evidence type="ECO:0000313" key="5">
    <source>
        <dbReference type="Proteomes" id="UP000002605"/>
    </source>
</evidence>
<accession>B9WFE4</accession>
<evidence type="ECO:0000259" key="2">
    <source>
        <dbReference type="Pfam" id="PF24913"/>
    </source>
</evidence>
<dbReference type="PANTHER" id="PTHR36168:SF1">
    <property type="entry name" value="ORC1-LIKE AAA ATPASE DOMAIN-CONTAINING PROTEIN"/>
    <property type="match status" value="1"/>
</dbReference>
<dbReference type="HOGENOM" id="CLU_021105_1_2_1"/>
<organism evidence="4 5">
    <name type="scientific">Candida dubliniensis (strain CD36 / ATCC MYA-646 / CBS 7987 / NCPF 3949 / NRRL Y-17841)</name>
    <name type="common">Yeast</name>
    <dbReference type="NCBI Taxonomy" id="573826"/>
    <lineage>
        <taxon>Eukaryota</taxon>
        <taxon>Fungi</taxon>
        <taxon>Dikarya</taxon>
        <taxon>Ascomycota</taxon>
        <taxon>Saccharomycotina</taxon>
        <taxon>Pichiomycetes</taxon>
        <taxon>Debaryomycetaceae</taxon>
        <taxon>Candida/Lodderomyces clade</taxon>
        <taxon>Candida</taxon>
    </lineage>
</organism>
<dbReference type="InterPro" id="IPR056808">
    <property type="entry name" value="HTH_AAA"/>
</dbReference>
<dbReference type="GeneID" id="8047351"/>
<dbReference type="PANTHER" id="PTHR36168">
    <property type="entry name" value="CHROMOSOME 1, WHOLE GENOME SHOTGUN SEQUENCE"/>
    <property type="match status" value="1"/>
</dbReference>
<dbReference type="InterPro" id="IPR027417">
    <property type="entry name" value="P-loop_NTPase"/>
</dbReference>
<protein>
    <recommendedName>
        <fullName evidence="2">AAA protein C-terminal winged helix domain-containing protein</fullName>
    </recommendedName>
</protein>
<evidence type="ECO:0000313" key="4">
    <source>
        <dbReference type="EMBL" id="CAX41963.1"/>
    </source>
</evidence>
<name>B9WFE4_CANDC</name>
<dbReference type="AlphaFoldDB" id="B9WFE4"/>
<dbReference type="OrthoDB" id="511599at2759"/>
<dbReference type="Pfam" id="PF24913">
    <property type="entry name" value="WHD_AAA_fung"/>
    <property type="match status" value="1"/>
</dbReference>
<feature type="domain" description="AAA protein C-terminal winged helix" evidence="2">
    <location>
        <begin position="397"/>
        <end position="528"/>
    </location>
</feature>
<dbReference type="Proteomes" id="UP000002605">
    <property type="component" value="Chromosome 4"/>
</dbReference>
<dbReference type="Gene3D" id="3.40.50.300">
    <property type="entry name" value="P-loop containing nucleotide triphosphate hydrolases"/>
    <property type="match status" value="1"/>
</dbReference>
<reference evidence="4 5" key="1">
    <citation type="journal article" date="2009" name="Genome Res.">
        <title>Comparative genomics of the fungal pathogens Candida dubliniensis and Candida albicans.</title>
        <authorList>
            <person name="Jackson A.P."/>
            <person name="Gamble J.A."/>
            <person name="Yeomans T."/>
            <person name="Moran G.P."/>
            <person name="Saunders D."/>
            <person name="Harris D."/>
            <person name="Aslett M."/>
            <person name="Barrell J.F."/>
            <person name="Butler G."/>
            <person name="Citiulo F."/>
            <person name="Coleman D.C."/>
            <person name="de Groot P.W.J."/>
            <person name="Goodwin T.J."/>
            <person name="Quail M.A."/>
            <person name="McQuillan J."/>
            <person name="Munro C.A."/>
            <person name="Pain A."/>
            <person name="Poulter R.T."/>
            <person name="Rajandream M.A."/>
            <person name="Renauld H."/>
            <person name="Spiering M.J."/>
            <person name="Tivey A."/>
            <person name="Gow N.A.R."/>
            <person name="Barrell B."/>
            <person name="Sullivan D.J."/>
            <person name="Berriman M."/>
        </authorList>
    </citation>
    <scope>NUCLEOTIDE SEQUENCE [LARGE SCALE GENOMIC DNA]</scope>
    <source>
        <strain evidence="5">CD36 / ATCC MYA-646 / CBS 7987 / NCPF 3949 / NRRL Y-17841</strain>
    </source>
</reference>
<evidence type="ECO:0000256" key="1">
    <source>
        <dbReference type="SAM" id="MobiDB-lite"/>
    </source>
</evidence>
<dbReference type="RefSeq" id="XP_002419748.1">
    <property type="nucleotide sequence ID" value="XM_002419703.1"/>
</dbReference>
<keyword evidence="5" id="KW-1185">Reference proteome</keyword>
<sequence>MFRSMSRITRSCQSYPRHPHLRLFHSPTRLKFNQIVDNFLQDLKQDEQENSGGDKNNGKKSGSGKGANDRFEKFKTFLLKCFETIGITLSSVGVLGLSGFLYHRYYNIHVLKKMNDAFEVGDPSAQLKMHTRTHDDSLDNEINAHWVDRPQQKLLNDIIAGDIIGRYFLIIGEKGTGKTSLILESMKRVNGFNVCIFDAHADPEIFRIRLGKALNFTFNEDYIGSLFSIRGPRDTTALLDIERAFSKLEELAIKRVNKVHKPLIMIINNAHLIKENEEGVKLLELLQQKAESLSGSGLLTMIFNSDDYWVYEKLKQLGTRLELINVRDFNRIETINALKFVRHRYFPKLEKLDDGLCNAVYDLIGGRPQHITQVARHRDIIKACHQIIDREKTWFLNQCGLLGNDMDDDVMESGKFSSSAMLLMREFVEMDRQKSNPLLINSSSSEEINVSQLKNHRLPELPLWRARQIMTRPDYIQRFDNLNIFTIDSESRVRADSVPMMRAFHEIASQPHFDQLLEDTIDRVADIEALGRTRELVLKDLQLGSHYEMLKKKHPEGENFKFTMIKSPKQNDLHGDFDKYNTEEINQAGEDDEDEDDLYLEEINRKDSRKWWKKRMQKYDRLFLPDDNKHSEEGDLDINRPREDE</sequence>
<gene>
    <name evidence="3" type="ordered locus">Cd36_40760</name>
    <name evidence="4" type="ORF">CD36_40760</name>
</gene>
<dbReference type="CGD" id="CAL0000166389">
    <property type="gene designation" value="Cd36_40760"/>
</dbReference>